<name>A0A1X9SN61_9BACT</name>
<dbReference type="PANTHER" id="PTHR30176:SF3">
    <property type="entry name" value="FERREDOXIN-TYPE PROTEIN NAPH"/>
    <property type="match status" value="1"/>
</dbReference>
<dbReference type="GeneID" id="46921403"/>
<keyword evidence="6" id="KW-0408">Iron</keyword>
<dbReference type="InterPro" id="IPR051684">
    <property type="entry name" value="Electron_Trans/Redox"/>
</dbReference>
<dbReference type="GO" id="GO:0005886">
    <property type="term" value="C:plasma membrane"/>
    <property type="evidence" value="ECO:0007669"/>
    <property type="project" value="TreeGrafter"/>
</dbReference>
<dbReference type="PANTHER" id="PTHR30176">
    <property type="entry name" value="FERREDOXIN-TYPE PROTEIN NAPH"/>
    <property type="match status" value="1"/>
</dbReference>
<keyword evidence="5" id="KW-0249">Electron transport</keyword>
<dbReference type="NCBIfam" id="TIGR02163">
    <property type="entry name" value="napH"/>
    <property type="match status" value="1"/>
</dbReference>
<evidence type="ECO:0000256" key="3">
    <source>
        <dbReference type="ARBA" id="ARBA00022723"/>
    </source>
</evidence>
<dbReference type="SUPFAM" id="SSF54862">
    <property type="entry name" value="4Fe-4S ferredoxins"/>
    <property type="match status" value="1"/>
</dbReference>
<feature type="transmembrane region" description="Helical" evidence="8">
    <location>
        <begin position="149"/>
        <end position="171"/>
    </location>
</feature>
<feature type="domain" description="4Fe-4S ferredoxin-type" evidence="9">
    <location>
        <begin position="196"/>
        <end position="226"/>
    </location>
</feature>
<sequence length="261" mass="28473">MKFTIARRVVQLAILGLFIAGNIYGVNILKGNLSSSELFGVIGLSDPYALLQLFLAGFSVGSASVMGAIIVALFYALIAPRAFCSWVCPINILTDLGAYIRTKLKIGKNLVNISSNSRYYLFALSLVFSFAFSIAAFESVSYIGAFTRGVVYLSGSAISIAIIIICIEAFLGKRLICGHLCPLGAFWALISRYSLIRIYHNSKNCTHCNKCKAVCPEIQVLDLIGKQSGNIRSECISCGRCVEACNDDALDFSILKFRREE</sequence>
<protein>
    <submittedName>
        <fullName evidence="10">Menaquinol dehydrogenase NapGH, membrane component NapH</fullName>
        <ecNumber evidence="10">1.7.99.4</ecNumber>
    </submittedName>
</protein>
<dbReference type="GO" id="GO:0046872">
    <property type="term" value="F:metal ion binding"/>
    <property type="evidence" value="ECO:0007669"/>
    <property type="project" value="UniProtKB-KW"/>
</dbReference>
<dbReference type="KEGG" id="clx:CLAN_0931"/>
<evidence type="ECO:0000256" key="7">
    <source>
        <dbReference type="ARBA" id="ARBA00023014"/>
    </source>
</evidence>
<keyword evidence="10" id="KW-0560">Oxidoreductase</keyword>
<dbReference type="InterPro" id="IPR017896">
    <property type="entry name" value="4Fe4S_Fe-S-bd"/>
</dbReference>
<gene>
    <name evidence="10" type="primary">napH</name>
    <name evidence="10" type="ORF">CLAN_0931</name>
</gene>
<dbReference type="GO" id="GO:0016491">
    <property type="term" value="F:oxidoreductase activity"/>
    <property type="evidence" value="ECO:0007669"/>
    <property type="project" value="UniProtKB-KW"/>
</dbReference>
<dbReference type="PROSITE" id="PS51379">
    <property type="entry name" value="4FE4S_FER_2"/>
    <property type="match status" value="2"/>
</dbReference>
<keyword evidence="2" id="KW-0004">4Fe-4S</keyword>
<dbReference type="GO" id="GO:0051539">
    <property type="term" value="F:4 iron, 4 sulfur cluster binding"/>
    <property type="evidence" value="ECO:0007669"/>
    <property type="project" value="UniProtKB-KW"/>
</dbReference>
<dbReference type="Proteomes" id="UP000202031">
    <property type="component" value="Chromosome"/>
</dbReference>
<dbReference type="EC" id="1.7.99.4" evidence="10"/>
<dbReference type="InterPro" id="IPR011886">
    <property type="entry name" value="NapH_MauN"/>
</dbReference>
<accession>A0A1X9SN61</accession>
<feature type="transmembrane region" description="Helical" evidence="8">
    <location>
        <begin position="119"/>
        <end position="137"/>
    </location>
</feature>
<evidence type="ECO:0000256" key="1">
    <source>
        <dbReference type="ARBA" id="ARBA00022448"/>
    </source>
</evidence>
<evidence type="ECO:0000256" key="4">
    <source>
        <dbReference type="ARBA" id="ARBA00022737"/>
    </source>
</evidence>
<feature type="transmembrane region" description="Helical" evidence="8">
    <location>
        <begin position="49"/>
        <end position="77"/>
    </location>
</feature>
<keyword evidence="7" id="KW-0411">Iron-sulfur</keyword>
<dbReference type="Pfam" id="PF13237">
    <property type="entry name" value="Fer4_10"/>
    <property type="match status" value="1"/>
</dbReference>
<evidence type="ECO:0000256" key="8">
    <source>
        <dbReference type="SAM" id="Phobius"/>
    </source>
</evidence>
<keyword evidence="4" id="KW-0677">Repeat</keyword>
<reference evidence="11" key="1">
    <citation type="journal article" date="2017" name="Genome Biol. Evol.">
        <title>Comparative Genomic Analysis Identifies a Campylobacter Clade Deficient in Selenium Metabolism.</title>
        <authorList>
            <person name="Miller W.G."/>
            <person name="Yee E."/>
            <person name="Lopes B.S."/>
            <person name="Chapman M.H."/>
            <person name="Huynh S."/>
            <person name="Bono J.L."/>
            <person name="Parker C.T."/>
            <person name="Strachan N.J.C."/>
            <person name="Forbes K.J."/>
        </authorList>
    </citation>
    <scope>NUCLEOTIDE SEQUENCE [LARGE SCALE GENOMIC DNA]</scope>
    <source>
        <strain evidence="11">NCTC 13004</strain>
    </source>
</reference>
<evidence type="ECO:0000313" key="11">
    <source>
        <dbReference type="Proteomes" id="UP000202031"/>
    </source>
</evidence>
<proteinExistence type="predicted"/>
<evidence type="ECO:0000259" key="9">
    <source>
        <dbReference type="PROSITE" id="PS51379"/>
    </source>
</evidence>
<evidence type="ECO:0000313" key="10">
    <source>
        <dbReference type="EMBL" id="ARQ97676.1"/>
    </source>
</evidence>
<dbReference type="Gene3D" id="3.30.70.20">
    <property type="match status" value="1"/>
</dbReference>
<keyword evidence="3" id="KW-0479">Metal-binding</keyword>
<keyword evidence="8" id="KW-1133">Transmembrane helix</keyword>
<evidence type="ECO:0000256" key="6">
    <source>
        <dbReference type="ARBA" id="ARBA00023004"/>
    </source>
</evidence>
<evidence type="ECO:0000256" key="2">
    <source>
        <dbReference type="ARBA" id="ARBA00022485"/>
    </source>
</evidence>
<keyword evidence="8" id="KW-0472">Membrane</keyword>
<dbReference type="Pfam" id="PF12801">
    <property type="entry name" value="Fer4_5"/>
    <property type="match status" value="2"/>
</dbReference>
<feature type="domain" description="4Fe-4S ferredoxin-type" evidence="9">
    <location>
        <begin position="227"/>
        <end position="255"/>
    </location>
</feature>
<keyword evidence="8" id="KW-0812">Transmembrane</keyword>
<dbReference type="RefSeq" id="WP_100590709.1">
    <property type="nucleotide sequence ID" value="NZ_CP015578.1"/>
</dbReference>
<dbReference type="AlphaFoldDB" id="A0A1X9SN61"/>
<dbReference type="NCBIfam" id="NF007013">
    <property type="entry name" value="PRK09477.1"/>
    <property type="match status" value="1"/>
</dbReference>
<dbReference type="EMBL" id="CP015578">
    <property type="protein sequence ID" value="ARQ97676.1"/>
    <property type="molecule type" value="Genomic_DNA"/>
</dbReference>
<evidence type="ECO:0000256" key="5">
    <source>
        <dbReference type="ARBA" id="ARBA00022982"/>
    </source>
</evidence>
<organism evidence="10 11">
    <name type="scientific">Campylobacter lanienae NCTC 13004</name>
    <dbReference type="NCBI Taxonomy" id="1031753"/>
    <lineage>
        <taxon>Bacteria</taxon>
        <taxon>Pseudomonadati</taxon>
        <taxon>Campylobacterota</taxon>
        <taxon>Epsilonproteobacteria</taxon>
        <taxon>Campylobacterales</taxon>
        <taxon>Campylobacteraceae</taxon>
        <taxon>Campylobacter</taxon>
    </lineage>
</organism>
<keyword evidence="1" id="KW-0813">Transport</keyword>